<proteinExistence type="predicted"/>
<organism evidence="4">
    <name type="scientific">Granulicella tundricola (strain ATCC BAA-1859 / DSM 23138 / MP5ACTX9)</name>
    <dbReference type="NCBI Taxonomy" id="1198114"/>
    <lineage>
        <taxon>Bacteria</taxon>
        <taxon>Pseudomonadati</taxon>
        <taxon>Acidobacteriota</taxon>
        <taxon>Terriglobia</taxon>
        <taxon>Terriglobales</taxon>
        <taxon>Acidobacteriaceae</taxon>
        <taxon>Granulicella</taxon>
    </lineage>
</organism>
<keyword evidence="2" id="KW-0677">Repeat</keyword>
<dbReference type="InterPro" id="IPR003591">
    <property type="entry name" value="Leu-rich_rpt_typical-subtyp"/>
</dbReference>
<dbReference type="SMART" id="SM00364">
    <property type="entry name" value="LRR_BAC"/>
    <property type="match status" value="5"/>
</dbReference>
<evidence type="ECO:0000313" key="3">
    <source>
        <dbReference type="EMBL" id="ADW71156.1"/>
    </source>
</evidence>
<dbReference type="Proteomes" id="UP000000343">
    <property type="component" value="Plasmid pACIX902"/>
</dbReference>
<gene>
    <name evidence="3" type="ordered locus">AciX9_3874</name>
</gene>
<dbReference type="KEGG" id="acm:AciX9_3874"/>
<dbReference type="GO" id="GO:0005737">
    <property type="term" value="C:cytoplasm"/>
    <property type="evidence" value="ECO:0007669"/>
    <property type="project" value="TreeGrafter"/>
</dbReference>
<dbReference type="SMART" id="SM00369">
    <property type="entry name" value="LRR_TYP"/>
    <property type="match status" value="5"/>
</dbReference>
<dbReference type="PANTHER" id="PTHR48051">
    <property type="match status" value="1"/>
</dbReference>
<name>E8X6K6_GRATM</name>
<sequence length="516" mass="58133">MFVDPLEAARYTCHFRTALAPGSLLTRARGLPDIGWTASDPQALSLPLSGQLASHSQLKIWIEKIGKAADHLYGVSVANPDPTEGAEAFFAWREKILEAFEARLVVTSVAEEIRATFHAQRDILVVDGHDLTELPVELQILRQNLKVLSLSNNRLSKLPDEIALLEQLTELDVSDNLLTELPPQIGNLSNLEMLSVGHNRLSELPPSIGQLTALRELRVNDNKLRKLPAEIGQLTKLRRLHLQQNRLTELPLEFTCLEALAEWNAKPNRLPPSGSDGLKAGQNPWIHPPEEIVRKGPKAIREFLTAHPRNVAAVDSNSVYTVYVDDNYHREQEQWKRRILGTFADCDAAIALCKKFVDDFFANFPAAPMRGLRGKNAADLVGVYYRYGEDPWICGDDPNCLFDAWNYAEQRCEEIAKTTRDNPPAAYTVYSCNNRDGSGIVKIGEFEDCESAVTLCRKIVDDFLLTQNSETAEDLFTAYRRFGKYAEVTTRDQACSFVPWDYAEQRCHEIMAERER</sequence>
<dbReference type="InterPro" id="IPR032675">
    <property type="entry name" value="LRR_dom_sf"/>
</dbReference>
<dbReference type="AlphaFoldDB" id="E8X6K6"/>
<dbReference type="Gene3D" id="3.80.10.10">
    <property type="entry name" value="Ribonuclease Inhibitor"/>
    <property type="match status" value="2"/>
</dbReference>
<dbReference type="EMBL" id="CP002482">
    <property type="protein sequence ID" value="ADW71156.1"/>
    <property type="molecule type" value="Genomic_DNA"/>
</dbReference>
<dbReference type="PROSITE" id="PS51450">
    <property type="entry name" value="LRR"/>
    <property type="match status" value="4"/>
</dbReference>
<geneLocation type="plasmid" evidence="3 4">
    <name>pACIX902</name>
</geneLocation>
<dbReference type="InterPro" id="IPR050216">
    <property type="entry name" value="LRR_domain-containing"/>
</dbReference>
<evidence type="ECO:0000256" key="2">
    <source>
        <dbReference type="ARBA" id="ARBA00022737"/>
    </source>
</evidence>
<dbReference type="InterPro" id="IPR001611">
    <property type="entry name" value="Leu-rich_rpt"/>
</dbReference>
<dbReference type="HOGENOM" id="CLU_527619_0_0_0"/>
<keyword evidence="3" id="KW-0614">Plasmid</keyword>
<dbReference type="PANTHER" id="PTHR48051:SF54">
    <property type="entry name" value="LEUCINE-RICH REPEAT-CONTAINING PROTEIN"/>
    <property type="match status" value="1"/>
</dbReference>
<protein>
    <submittedName>
        <fullName evidence="3">Leucine-rich repeat-containing protein</fullName>
    </submittedName>
</protein>
<evidence type="ECO:0000313" key="4">
    <source>
        <dbReference type="Proteomes" id="UP000000343"/>
    </source>
</evidence>
<evidence type="ECO:0000256" key="1">
    <source>
        <dbReference type="ARBA" id="ARBA00022614"/>
    </source>
</evidence>
<dbReference type="SUPFAM" id="SSF52058">
    <property type="entry name" value="L domain-like"/>
    <property type="match status" value="1"/>
</dbReference>
<keyword evidence="1" id="KW-0433">Leucine-rich repeat</keyword>
<keyword evidence="4" id="KW-1185">Reference proteome</keyword>
<dbReference type="Pfam" id="PF00560">
    <property type="entry name" value="LRR_1"/>
    <property type="match status" value="1"/>
</dbReference>
<accession>E8X6K6</accession>
<reference evidence="4" key="1">
    <citation type="submission" date="2011-01" db="EMBL/GenBank/DDBJ databases">
        <title>Complete sequence of plasmid2 of Acidobacterium sp. MP5ACTX9.</title>
        <authorList>
            <consortium name="US DOE Joint Genome Institute"/>
            <person name="Lucas S."/>
            <person name="Copeland A."/>
            <person name="Lapidus A."/>
            <person name="Cheng J.-F."/>
            <person name="Goodwin L."/>
            <person name="Pitluck S."/>
            <person name="Teshima H."/>
            <person name="Detter J.C."/>
            <person name="Han C."/>
            <person name="Tapia R."/>
            <person name="Land M."/>
            <person name="Hauser L."/>
            <person name="Kyrpides N."/>
            <person name="Ivanova N."/>
            <person name="Ovchinnikova G."/>
            <person name="Pagani I."/>
            <person name="Rawat S.R."/>
            <person name="Mannisto M."/>
            <person name="Haggblom M.M."/>
            <person name="Woyke T."/>
        </authorList>
    </citation>
    <scope>NUCLEOTIDE SEQUENCE [LARGE SCALE GENOMIC DNA]</scope>
    <source>
        <strain evidence="4">MP5ACTX9</strain>
        <plasmid evidence="4">Plasmid pACIX902</plasmid>
    </source>
</reference>
<dbReference type="Pfam" id="PF13855">
    <property type="entry name" value="LRR_8"/>
    <property type="match status" value="1"/>
</dbReference>